<accession>A0A9Y2N163</accession>
<dbReference type="RefSeq" id="WP_285973299.1">
    <property type="nucleotide sequence ID" value="NZ_CP127294.1"/>
</dbReference>
<dbReference type="Proteomes" id="UP001236014">
    <property type="component" value="Chromosome"/>
</dbReference>
<dbReference type="InterPro" id="IPR038694">
    <property type="entry name" value="DUF427_sf"/>
</dbReference>
<gene>
    <name evidence="2" type="ORF">QRX50_19110</name>
</gene>
<organism evidence="2 3">
    <name type="scientific">Amycolatopsis carbonis</name>
    <dbReference type="NCBI Taxonomy" id="715471"/>
    <lineage>
        <taxon>Bacteria</taxon>
        <taxon>Bacillati</taxon>
        <taxon>Actinomycetota</taxon>
        <taxon>Actinomycetes</taxon>
        <taxon>Pseudonocardiales</taxon>
        <taxon>Pseudonocardiaceae</taxon>
        <taxon>Amycolatopsis</taxon>
    </lineage>
</organism>
<evidence type="ECO:0000313" key="2">
    <source>
        <dbReference type="EMBL" id="WIX82734.1"/>
    </source>
</evidence>
<name>A0A9Y2N163_9PSEU</name>
<dbReference type="PANTHER" id="PTHR34310:SF9">
    <property type="entry name" value="BLR5716 PROTEIN"/>
    <property type="match status" value="1"/>
</dbReference>
<keyword evidence="3" id="KW-1185">Reference proteome</keyword>
<feature type="domain" description="DUF427" evidence="1">
    <location>
        <begin position="164"/>
        <end position="249"/>
    </location>
</feature>
<dbReference type="Pfam" id="PF04248">
    <property type="entry name" value="NTP_transf_9"/>
    <property type="match status" value="2"/>
</dbReference>
<dbReference type="AlphaFoldDB" id="A0A9Y2N163"/>
<evidence type="ECO:0000259" key="1">
    <source>
        <dbReference type="Pfam" id="PF04248"/>
    </source>
</evidence>
<dbReference type="PANTHER" id="PTHR34310">
    <property type="entry name" value="DUF427 DOMAIN PROTEIN (AFU_ORTHOLOGUE AFUA_3G02220)"/>
    <property type="match status" value="1"/>
</dbReference>
<reference evidence="2 3" key="1">
    <citation type="submission" date="2023-06" db="EMBL/GenBank/DDBJ databases">
        <authorList>
            <person name="Oyuntsetseg B."/>
            <person name="Kim S.B."/>
        </authorList>
    </citation>
    <scope>NUCLEOTIDE SEQUENCE [LARGE SCALE GENOMIC DNA]</scope>
    <source>
        <strain evidence="2 3">2-15</strain>
    </source>
</reference>
<sequence>MPLPWLLTPEPDVFRGKFLVPDALPDRLSYREPLRRRLRVRFAGEWIADSEDVVLLHTPVRFPVAYFPASDVRLEVLEFRQRTTLHPDLGKTAWFAVRVGDRVHEGAAWQHVRPPAHAAEFADLVAFSWRAMDGFQEENERITAHAADPYHRVDVRNASREVLVEVDGRVVAKSRRSRVLYESDREPQWYLPRADVDETALSEETLRTRCPYKGVATYYAIGGQSGAAWSYVDPPAESAAVAGFVAFDPNKLGVYVDGKRLHHTLGRGGAKTGLDRAFVSGR</sequence>
<dbReference type="KEGG" id="acab:QRX50_19110"/>
<dbReference type="Gene3D" id="2.170.150.40">
    <property type="entry name" value="Domain of unknown function (DUF427)"/>
    <property type="match status" value="2"/>
</dbReference>
<dbReference type="EMBL" id="CP127294">
    <property type="protein sequence ID" value="WIX82734.1"/>
    <property type="molecule type" value="Genomic_DNA"/>
</dbReference>
<protein>
    <submittedName>
        <fullName evidence="2">DUF427 domain-containing protein</fullName>
    </submittedName>
</protein>
<proteinExistence type="predicted"/>
<feature type="domain" description="DUF427" evidence="1">
    <location>
        <begin position="39"/>
        <end position="129"/>
    </location>
</feature>
<dbReference type="InterPro" id="IPR007361">
    <property type="entry name" value="DUF427"/>
</dbReference>
<evidence type="ECO:0000313" key="3">
    <source>
        <dbReference type="Proteomes" id="UP001236014"/>
    </source>
</evidence>